<dbReference type="CDD" id="cd00090">
    <property type="entry name" value="HTH_ARSR"/>
    <property type="match status" value="1"/>
</dbReference>
<proteinExistence type="inferred from homology"/>
<dbReference type="RefSeq" id="WP_214543902.1">
    <property type="nucleotide sequence ID" value="NZ_JAHEWS010000005.1"/>
</dbReference>
<organism evidence="2 3">
    <name type="scientific">Curtobacterium aurantiacum</name>
    <dbReference type="NCBI Taxonomy" id="3236919"/>
    <lineage>
        <taxon>Bacteria</taxon>
        <taxon>Bacillati</taxon>
        <taxon>Actinomycetota</taxon>
        <taxon>Actinomycetes</taxon>
        <taxon>Micrococcales</taxon>
        <taxon>Microbacteriaceae</taxon>
        <taxon>Curtobacterium</taxon>
    </lineage>
</organism>
<name>A0ABS5VEC2_9MICO</name>
<dbReference type="Gene3D" id="1.10.10.10">
    <property type="entry name" value="Winged helix-like DNA-binding domain superfamily/Winged helix DNA-binding domain"/>
    <property type="match status" value="1"/>
</dbReference>
<gene>
    <name evidence="2" type="ORF">KK097_05025</name>
</gene>
<accession>A0ABS5VEC2</accession>
<dbReference type="InterPro" id="IPR036390">
    <property type="entry name" value="WH_DNA-bd_sf"/>
</dbReference>
<dbReference type="SUPFAM" id="SSF53067">
    <property type="entry name" value="Actin-like ATPase domain"/>
    <property type="match status" value="1"/>
</dbReference>
<dbReference type="InterPro" id="IPR043129">
    <property type="entry name" value="ATPase_NBD"/>
</dbReference>
<sequence length="394" mass="40721">MEQTVSTTPSGIGTTPGVLRQMNSRAILDELLRDDVSRTVTELSRTVGLSRPTVEAALADLVDEGWVAEAEVIATPNKAGRRAKRFAADASAGSVLGVDLGLHGIVGVRADLRGVTLARVEERYADLADAEQAWLSVQDVVRRLTSSEGGSVGDAVGGTGGPAGGAPVLAATFGVPAVVDRDGAIDYTVAVPEWVERRVPGRIQDLFPGIATFFDNDAKLAATAEARWGWFRGVQDGLYLVMGRQIGAAMVIDGSLARGAHGAAGEMGGIASTGWPAAPARLEARIPSDTDLESVLAAAGHGSEPAVETVRAFAADVAPGVVQLVTTIDPEVVVVGGEVLPAAEVFCAALDEIVTPRLRHPVRFVPSTVGRDAVARGALARSLAHVRSAHMGLG</sequence>
<dbReference type="Pfam" id="PF00480">
    <property type="entry name" value="ROK"/>
    <property type="match status" value="2"/>
</dbReference>
<dbReference type="Pfam" id="PF13412">
    <property type="entry name" value="HTH_24"/>
    <property type="match status" value="1"/>
</dbReference>
<keyword evidence="3" id="KW-1185">Reference proteome</keyword>
<dbReference type="PANTHER" id="PTHR18964">
    <property type="entry name" value="ROK (REPRESSOR, ORF, KINASE) FAMILY"/>
    <property type="match status" value="1"/>
</dbReference>
<dbReference type="Proteomes" id="UP001519641">
    <property type="component" value="Unassembled WGS sequence"/>
</dbReference>
<evidence type="ECO:0000313" key="2">
    <source>
        <dbReference type="EMBL" id="MBT1587175.1"/>
    </source>
</evidence>
<evidence type="ECO:0000313" key="3">
    <source>
        <dbReference type="Proteomes" id="UP001519641"/>
    </source>
</evidence>
<comment type="caution">
    <text evidence="2">The sequence shown here is derived from an EMBL/GenBank/DDBJ whole genome shotgun (WGS) entry which is preliminary data.</text>
</comment>
<protein>
    <submittedName>
        <fullName evidence="2">ROK family transcriptional regulator</fullName>
    </submittedName>
</protein>
<comment type="similarity">
    <text evidence="1">Belongs to the ROK (NagC/XylR) family.</text>
</comment>
<dbReference type="InterPro" id="IPR000600">
    <property type="entry name" value="ROK"/>
</dbReference>
<dbReference type="InterPro" id="IPR011991">
    <property type="entry name" value="ArsR-like_HTH"/>
</dbReference>
<dbReference type="InterPro" id="IPR036388">
    <property type="entry name" value="WH-like_DNA-bd_sf"/>
</dbReference>
<dbReference type="EMBL" id="JAHEWS010000005">
    <property type="protein sequence ID" value="MBT1587175.1"/>
    <property type="molecule type" value="Genomic_DNA"/>
</dbReference>
<evidence type="ECO:0000256" key="1">
    <source>
        <dbReference type="ARBA" id="ARBA00006479"/>
    </source>
</evidence>
<dbReference type="Gene3D" id="3.30.420.40">
    <property type="match status" value="4"/>
</dbReference>
<dbReference type="PANTHER" id="PTHR18964:SF149">
    <property type="entry name" value="BIFUNCTIONAL UDP-N-ACETYLGLUCOSAMINE 2-EPIMERASE_N-ACETYLMANNOSAMINE KINASE"/>
    <property type="match status" value="1"/>
</dbReference>
<dbReference type="SUPFAM" id="SSF46785">
    <property type="entry name" value="Winged helix' DNA-binding domain"/>
    <property type="match status" value="1"/>
</dbReference>
<reference evidence="2 3" key="1">
    <citation type="submission" date="2021-05" db="EMBL/GenBank/DDBJ databases">
        <title>Whole genome sequence of Curtobacterium flaccumfaciens pv. flaccumfaciens strain CFBP 8819.</title>
        <authorList>
            <person name="Osdaghi E."/>
            <person name="Taghouti G."/>
            <person name="Portier P."/>
            <person name="Fazliarab A."/>
            <person name="Taghavi S.M."/>
            <person name="Briand M."/>
            <person name="Le-Saux M."/>
            <person name="Jacques M.-A."/>
        </authorList>
    </citation>
    <scope>NUCLEOTIDE SEQUENCE [LARGE SCALE GENOMIC DNA]</scope>
    <source>
        <strain evidence="2 3">CFBP 8819</strain>
    </source>
</reference>